<dbReference type="Pfam" id="PF00148">
    <property type="entry name" value="Oxidored_nitro"/>
    <property type="match status" value="1"/>
</dbReference>
<dbReference type="EMBL" id="JAAYUN010000081">
    <property type="protein sequence ID" value="NLJ22381.1"/>
    <property type="molecule type" value="Genomic_DNA"/>
</dbReference>
<dbReference type="InterPro" id="IPR000510">
    <property type="entry name" value="Nase/OxRdtase_comp1"/>
</dbReference>
<dbReference type="Gene3D" id="1.20.89.10">
    <property type="entry name" value="Nitrogenase Molybdenum-iron Protein, subunit B, domain 4"/>
    <property type="match status" value="1"/>
</dbReference>
<comment type="similarity">
    <text evidence="2">Belongs to the NifD/NifK/NifE/NifN family.</text>
</comment>
<evidence type="ECO:0000313" key="5">
    <source>
        <dbReference type="Proteomes" id="UP000544742"/>
    </source>
</evidence>
<dbReference type="InterPro" id="IPR050152">
    <property type="entry name" value="ChlB/BchB/BchZ"/>
</dbReference>
<sequence length="436" mass="47224">MSESYSTINPCNMCMPMGSVLAFRGVEGCMPLFHGSQGCATYMRLYLAHHFREPVDIASSALSEKGTVYGGSANLKMGLNNLIIGYSPKAIGVATTCLAETIGDDIVQIINEFRAEEKSNIPIIPVSTPSYSASHEEGYARALQALVQSLARRTEPGGRINLIIGSFVSPADVRYLKNMIIDWGSADEFILFPDISETLDAPRVENPPRITEGGTTLEDMVDTANSRCTLTIGGRFQSSSAGEFLEREFRVPQTALPLPIGLKDTDLFVSMLEEQTGIALPERYEAQRGRLLDTLADVHKYLAGVRVAVYGDSDIVLGLTRFLCEAGAIPAVVATGLRSTRFEAEIREASDDALILLGADFSQIHDKIRNARIDLMLGTSNGRQISNKEGIPLVRVGLPNHDRVGATRQLLVGYEGAARLADAITNALLDEGSRVI</sequence>
<dbReference type="SUPFAM" id="SSF53807">
    <property type="entry name" value="Helical backbone' metal receptor"/>
    <property type="match status" value="1"/>
</dbReference>
<dbReference type="AlphaFoldDB" id="A0A7K4AHB1"/>
<comment type="caution">
    <text evidence="4">The sequence shown here is derived from an EMBL/GenBank/DDBJ whole genome shotgun (WGS) entry which is preliminary data.</text>
</comment>
<proteinExistence type="inferred from homology"/>
<dbReference type="Proteomes" id="UP000544742">
    <property type="component" value="Unassembled WGS sequence"/>
</dbReference>
<keyword evidence="1 2" id="KW-0535">Nitrogen fixation</keyword>
<dbReference type="InterPro" id="IPR000318">
    <property type="entry name" value="Nase_comp1_CS"/>
</dbReference>
<evidence type="ECO:0000259" key="3">
    <source>
        <dbReference type="Pfam" id="PF00148"/>
    </source>
</evidence>
<gene>
    <name evidence="4" type="ORF">GX426_04660</name>
</gene>
<dbReference type="Gene3D" id="3.40.50.1980">
    <property type="entry name" value="Nitrogenase molybdenum iron protein domain"/>
    <property type="match status" value="3"/>
</dbReference>
<protein>
    <submittedName>
        <fullName evidence="4">Nitrogenase associated protein N</fullName>
    </submittedName>
</protein>
<evidence type="ECO:0000256" key="2">
    <source>
        <dbReference type="RuleBase" id="RU004021"/>
    </source>
</evidence>
<accession>A0A7K4AHB1</accession>
<dbReference type="PROSITE" id="PS00699">
    <property type="entry name" value="NITROGENASE_1_1"/>
    <property type="match status" value="1"/>
</dbReference>
<name>A0A7K4AHB1_METSH</name>
<dbReference type="PANTHER" id="PTHR33712">
    <property type="entry name" value="LIGHT-INDEPENDENT PROTOCHLOROPHYLLIDE REDUCTASE SUBUNIT B"/>
    <property type="match status" value="1"/>
</dbReference>
<evidence type="ECO:0000313" key="4">
    <source>
        <dbReference type="EMBL" id="NLJ22381.1"/>
    </source>
</evidence>
<evidence type="ECO:0000256" key="1">
    <source>
        <dbReference type="ARBA" id="ARBA00023231"/>
    </source>
</evidence>
<feature type="domain" description="Nitrogenase/oxidoreductase component 1" evidence="3">
    <location>
        <begin position="14"/>
        <end position="428"/>
    </location>
</feature>
<organism evidence="4 5">
    <name type="scientific">Methanothrix soehngenii</name>
    <name type="common">Methanosaeta concilii</name>
    <dbReference type="NCBI Taxonomy" id="2223"/>
    <lineage>
        <taxon>Archaea</taxon>
        <taxon>Methanobacteriati</taxon>
        <taxon>Methanobacteriota</taxon>
        <taxon>Stenosarchaea group</taxon>
        <taxon>Methanomicrobia</taxon>
        <taxon>Methanotrichales</taxon>
        <taxon>Methanotrichaceae</taxon>
        <taxon>Methanothrix</taxon>
    </lineage>
</organism>
<dbReference type="PANTHER" id="PTHR33712:SF7">
    <property type="entry name" value="LIGHT-INDEPENDENT PROTOCHLOROPHYLLIDE REDUCTASE SUBUNIT B"/>
    <property type="match status" value="1"/>
</dbReference>
<dbReference type="GO" id="GO:0016163">
    <property type="term" value="F:nitrogenase activity"/>
    <property type="evidence" value="ECO:0007669"/>
    <property type="project" value="InterPro"/>
</dbReference>
<reference evidence="4 5" key="1">
    <citation type="journal article" date="2020" name="Biotechnol. Biofuels">
        <title>New insights from the biogas microbiome by comprehensive genome-resolved metagenomics of nearly 1600 species originating from multiple anaerobic digesters.</title>
        <authorList>
            <person name="Campanaro S."/>
            <person name="Treu L."/>
            <person name="Rodriguez-R L.M."/>
            <person name="Kovalovszki A."/>
            <person name="Ziels R.M."/>
            <person name="Maus I."/>
            <person name="Zhu X."/>
            <person name="Kougias P.G."/>
            <person name="Basile A."/>
            <person name="Luo G."/>
            <person name="Schluter A."/>
            <person name="Konstantinidis K.T."/>
            <person name="Angelidaki I."/>
        </authorList>
    </citation>
    <scope>NUCLEOTIDE SEQUENCE [LARGE SCALE GENOMIC DNA]</scope>
    <source>
        <strain evidence="4">AS27yjCOA_157</strain>
    </source>
</reference>